<accession>A0A7S4KKV4</accession>
<dbReference type="GO" id="GO:0005634">
    <property type="term" value="C:nucleus"/>
    <property type="evidence" value="ECO:0007669"/>
    <property type="project" value="TreeGrafter"/>
</dbReference>
<evidence type="ECO:0000256" key="1">
    <source>
        <dbReference type="SAM" id="MobiDB-lite"/>
    </source>
</evidence>
<dbReference type="CDD" id="cd00048">
    <property type="entry name" value="DSRM_SF"/>
    <property type="match status" value="1"/>
</dbReference>
<dbReference type="PANTHER" id="PTHR12341">
    <property type="entry name" value="5'-&gt;3' EXORIBONUCLEASE"/>
    <property type="match status" value="1"/>
</dbReference>
<gene>
    <name evidence="3" type="ORF">GTHE00462_LOCUS14524</name>
</gene>
<dbReference type="SMART" id="SM00358">
    <property type="entry name" value="DSRM"/>
    <property type="match status" value="1"/>
</dbReference>
<dbReference type="Gene3D" id="3.30.160.20">
    <property type="match status" value="1"/>
</dbReference>
<protein>
    <recommendedName>
        <fullName evidence="2">DRBM domain-containing protein</fullName>
    </recommendedName>
</protein>
<evidence type="ECO:0000313" key="3">
    <source>
        <dbReference type="EMBL" id="CAE2298237.1"/>
    </source>
</evidence>
<sequence>MSVATVLQSTRAVLSSKGKAASKRWLEASFPKCVIPISPRSPSFKFDHVLFDMNDMLHTCARNCKNSSAVCKRVFRQVDSYLRIFTPGKSVVLCFDGPGPIAKIPKQVESREKRTKVASSTLDSIDITPGTRFMSEVRELCFAHVVQSLEQRGGYRDISFYLSCSDVAGEGELKLVEWIHTFVESASKDRILFIGGDSDLTIQSLALRGHSQVYLLNRKDGVGLQRIKPMHFISLSELKKELETIFPDHSDIIRFDLLLLIIFNGNDYLPPLKHFNLQVSFEVYTLMKSQEKFRSRFLLDGREKTFDYEFLAEFLKQVDARLKTWKISNPIVELHQYVQEGSLEYSVEDLQFEFSQEIREEVTMWTCTLTIGDLKFEGKPFRTKMESKNSAATVALSTFYGIHDSEHSASIDKHQKDFVDLLTNHRKGTSIPKRYEPPEMIERYLKGVLWNIKMYIDGFVPDFEFMYSFKKGPSSSSVVNWIESKVKPSLKAESSNSRPLAPAELCLAVTPVRAADRLPLQYRNILLDETCQFHRHFKAKDALFQPHLFLPLLRKELTRIDPNLMTDEEKFIVAMNSAWTLLFHVRNRHMESYLQQGFWEGRKNTEWSNRPLPFQNLTEAKLMLLDHVKKAVQETAKKECIRFVQIPSRMHSPELRWPTMRPKSKIARETIADSASSRETLTRRQGSRDVPSRPPPSKLNLKQSEKALR</sequence>
<feature type="region of interest" description="Disordered" evidence="1">
    <location>
        <begin position="654"/>
        <end position="709"/>
    </location>
</feature>
<dbReference type="EMBL" id="HBKN01018409">
    <property type="protein sequence ID" value="CAE2298237.1"/>
    <property type="molecule type" value="Transcribed_RNA"/>
</dbReference>
<feature type="domain" description="DRBM" evidence="2">
    <location>
        <begin position="330"/>
        <end position="400"/>
    </location>
</feature>
<proteinExistence type="predicted"/>
<dbReference type="GO" id="GO:0003723">
    <property type="term" value="F:RNA binding"/>
    <property type="evidence" value="ECO:0007669"/>
    <property type="project" value="TreeGrafter"/>
</dbReference>
<dbReference type="InterPro" id="IPR014720">
    <property type="entry name" value="dsRBD_dom"/>
</dbReference>
<dbReference type="Gene3D" id="3.40.50.12390">
    <property type="match status" value="1"/>
</dbReference>
<organism evidence="3">
    <name type="scientific">Guillardia theta</name>
    <name type="common">Cryptophyte</name>
    <name type="synonym">Cryptomonas phi</name>
    <dbReference type="NCBI Taxonomy" id="55529"/>
    <lineage>
        <taxon>Eukaryota</taxon>
        <taxon>Cryptophyceae</taxon>
        <taxon>Pyrenomonadales</taxon>
        <taxon>Geminigeraceae</taxon>
        <taxon>Guillardia</taxon>
    </lineage>
</organism>
<dbReference type="InterPro" id="IPR004859">
    <property type="entry name" value="Xrn1_N"/>
</dbReference>
<reference evidence="3" key="1">
    <citation type="submission" date="2021-01" db="EMBL/GenBank/DDBJ databases">
        <authorList>
            <person name="Corre E."/>
            <person name="Pelletier E."/>
            <person name="Niang G."/>
            <person name="Scheremetjew M."/>
            <person name="Finn R."/>
            <person name="Kale V."/>
            <person name="Holt S."/>
            <person name="Cochrane G."/>
            <person name="Meng A."/>
            <person name="Brown T."/>
            <person name="Cohen L."/>
        </authorList>
    </citation>
    <scope>NUCLEOTIDE SEQUENCE</scope>
    <source>
        <strain evidence="3">CCMP 2712</strain>
    </source>
</reference>
<dbReference type="GO" id="GO:0004534">
    <property type="term" value="F:5'-3' RNA exonuclease activity"/>
    <property type="evidence" value="ECO:0007669"/>
    <property type="project" value="TreeGrafter"/>
</dbReference>
<dbReference type="GO" id="GO:0016075">
    <property type="term" value="P:rRNA catabolic process"/>
    <property type="evidence" value="ECO:0007669"/>
    <property type="project" value="TreeGrafter"/>
</dbReference>
<dbReference type="SUPFAM" id="SSF54768">
    <property type="entry name" value="dsRNA-binding domain-like"/>
    <property type="match status" value="1"/>
</dbReference>
<dbReference type="PANTHER" id="PTHR12341:SF70">
    <property type="entry name" value="XRN1 N-TERMINAL DOMAIN-CONTAINING PROTEIN"/>
    <property type="match status" value="1"/>
</dbReference>
<evidence type="ECO:0000259" key="2">
    <source>
        <dbReference type="SMART" id="SM00358"/>
    </source>
</evidence>
<name>A0A7S4KKV4_GUITH</name>
<dbReference type="AlphaFoldDB" id="A0A7S4KKV4"/>
<feature type="compositionally biased region" description="Basic and acidic residues" evidence="1">
    <location>
        <begin position="680"/>
        <end position="691"/>
    </location>
</feature>
<dbReference type="InterPro" id="IPR027073">
    <property type="entry name" value="5_3_exoribonuclease"/>
</dbReference>
<dbReference type="Pfam" id="PF03159">
    <property type="entry name" value="XRN_N"/>
    <property type="match status" value="1"/>
</dbReference>
<dbReference type="GO" id="GO:0000956">
    <property type="term" value="P:nuclear-transcribed mRNA catabolic process"/>
    <property type="evidence" value="ECO:0007669"/>
    <property type="project" value="TreeGrafter"/>
</dbReference>